<evidence type="ECO:0000256" key="6">
    <source>
        <dbReference type="ARBA" id="ARBA00022786"/>
    </source>
</evidence>
<dbReference type="OrthoDB" id="264354at2759"/>
<dbReference type="PANTHER" id="PTHR46065">
    <property type="entry name" value="E3 UBIQUITIN-PROTEIN LIGASE MARCH 2/3 FAMILY MEMBER"/>
    <property type="match status" value="1"/>
</dbReference>
<dbReference type="SUPFAM" id="SSF57850">
    <property type="entry name" value="RING/U-box"/>
    <property type="match status" value="1"/>
</dbReference>
<protein>
    <recommendedName>
        <fullName evidence="12">RING-CH-type domain-containing protein</fullName>
    </recommendedName>
</protein>
<feature type="domain" description="RING-CH-type" evidence="12">
    <location>
        <begin position="38"/>
        <end position="130"/>
    </location>
</feature>
<dbReference type="GO" id="GO:0016567">
    <property type="term" value="P:protein ubiquitination"/>
    <property type="evidence" value="ECO:0007669"/>
    <property type="project" value="TreeGrafter"/>
</dbReference>
<dbReference type="Proteomes" id="UP000639338">
    <property type="component" value="Unassembled WGS sequence"/>
</dbReference>
<evidence type="ECO:0000256" key="1">
    <source>
        <dbReference type="ARBA" id="ARBA00004141"/>
    </source>
</evidence>
<keyword evidence="4" id="KW-0479">Metal-binding</keyword>
<evidence type="ECO:0000256" key="2">
    <source>
        <dbReference type="ARBA" id="ARBA00022679"/>
    </source>
</evidence>
<dbReference type="InterPro" id="IPR013083">
    <property type="entry name" value="Znf_RING/FYVE/PHD"/>
</dbReference>
<feature type="transmembrane region" description="Helical" evidence="11">
    <location>
        <begin position="158"/>
        <end position="179"/>
    </location>
</feature>
<evidence type="ECO:0000256" key="7">
    <source>
        <dbReference type="ARBA" id="ARBA00022833"/>
    </source>
</evidence>
<feature type="transmembrane region" description="Helical" evidence="11">
    <location>
        <begin position="191"/>
        <end position="215"/>
    </location>
</feature>
<comment type="subcellular location">
    <subcellularLocation>
        <location evidence="1">Membrane</location>
        <topology evidence="1">Multi-pass membrane protein</topology>
    </subcellularLocation>
</comment>
<keyword evidence="3 11" id="KW-0812">Transmembrane</keyword>
<evidence type="ECO:0000256" key="11">
    <source>
        <dbReference type="SAM" id="Phobius"/>
    </source>
</evidence>
<dbReference type="GO" id="GO:0008270">
    <property type="term" value="F:zinc ion binding"/>
    <property type="evidence" value="ECO:0007669"/>
    <property type="project" value="UniProtKB-KW"/>
</dbReference>
<evidence type="ECO:0000256" key="10">
    <source>
        <dbReference type="SAM" id="MobiDB-lite"/>
    </source>
</evidence>
<keyword evidence="7" id="KW-0862">Zinc</keyword>
<evidence type="ECO:0000313" key="13">
    <source>
        <dbReference type="EMBL" id="KAF7995207.1"/>
    </source>
</evidence>
<dbReference type="InterPro" id="IPR011016">
    <property type="entry name" value="Znf_RING-CH"/>
</dbReference>
<keyword evidence="5" id="KW-0863">Zinc-finger</keyword>
<dbReference type="Gene3D" id="3.30.40.10">
    <property type="entry name" value="Zinc/RING finger domain, C3HC4 (zinc finger)"/>
    <property type="match status" value="1"/>
</dbReference>
<evidence type="ECO:0000256" key="8">
    <source>
        <dbReference type="ARBA" id="ARBA00022989"/>
    </source>
</evidence>
<keyword evidence="14" id="KW-1185">Reference proteome</keyword>
<sequence length="268" mass="31247">MSELLEKNVDTSLEEDSRHDDDKNQVEKKSVSIEKDDSNLSTTDICRICHMGNFPVVTVPTSLWEWPKQNVQRNNSQTSTLSSYAYLGPLVSVCKCRGTVALVHSECLERWLTESGNTRCELCGYKYLTKRVPRHGLFRSVWIWFNTVVATRRMMFDIMYLVVTTPIALFAIYVCSLTMRMILNTGFNEIPWMIVVLLPTCSLTLAAYWCWLVTLGRLHGRQWRRFWRNNFVVRLLPDNPSSTNNEEINNHDNSQFVDDFEDIFQIHF</sequence>
<name>A0A835CTB1_APHGI</name>
<dbReference type="Pfam" id="PF12906">
    <property type="entry name" value="RINGv"/>
    <property type="match status" value="1"/>
</dbReference>
<evidence type="ECO:0000313" key="14">
    <source>
        <dbReference type="Proteomes" id="UP000639338"/>
    </source>
</evidence>
<keyword evidence="6" id="KW-0833">Ubl conjugation pathway</keyword>
<dbReference type="GO" id="GO:0004842">
    <property type="term" value="F:ubiquitin-protein transferase activity"/>
    <property type="evidence" value="ECO:0007669"/>
    <property type="project" value="TreeGrafter"/>
</dbReference>
<accession>A0A835CTB1</accession>
<dbReference type="EMBL" id="JACMRX010000002">
    <property type="protein sequence ID" value="KAF7995207.1"/>
    <property type="molecule type" value="Genomic_DNA"/>
</dbReference>
<dbReference type="PROSITE" id="PS51292">
    <property type="entry name" value="ZF_RING_CH"/>
    <property type="match status" value="1"/>
</dbReference>
<organism evidence="13 14">
    <name type="scientific">Aphidius gifuensis</name>
    <name type="common">Parasitoid wasp</name>
    <dbReference type="NCBI Taxonomy" id="684658"/>
    <lineage>
        <taxon>Eukaryota</taxon>
        <taxon>Metazoa</taxon>
        <taxon>Ecdysozoa</taxon>
        <taxon>Arthropoda</taxon>
        <taxon>Hexapoda</taxon>
        <taxon>Insecta</taxon>
        <taxon>Pterygota</taxon>
        <taxon>Neoptera</taxon>
        <taxon>Endopterygota</taxon>
        <taxon>Hymenoptera</taxon>
        <taxon>Apocrita</taxon>
        <taxon>Ichneumonoidea</taxon>
        <taxon>Braconidae</taxon>
        <taxon>Aphidiinae</taxon>
        <taxon>Aphidius</taxon>
    </lineage>
</organism>
<dbReference type="PANTHER" id="PTHR46065:SF3">
    <property type="entry name" value="FI20425P1"/>
    <property type="match status" value="1"/>
</dbReference>
<proteinExistence type="predicted"/>
<evidence type="ECO:0000256" key="4">
    <source>
        <dbReference type="ARBA" id="ARBA00022723"/>
    </source>
</evidence>
<evidence type="ECO:0000256" key="9">
    <source>
        <dbReference type="ARBA" id="ARBA00023136"/>
    </source>
</evidence>
<evidence type="ECO:0000256" key="3">
    <source>
        <dbReference type="ARBA" id="ARBA00022692"/>
    </source>
</evidence>
<evidence type="ECO:0000259" key="12">
    <source>
        <dbReference type="PROSITE" id="PS51292"/>
    </source>
</evidence>
<reference evidence="13 14" key="1">
    <citation type="submission" date="2020-08" db="EMBL/GenBank/DDBJ databases">
        <title>Aphidius gifuensis genome sequencing and assembly.</title>
        <authorList>
            <person name="Du Z."/>
        </authorList>
    </citation>
    <scope>NUCLEOTIDE SEQUENCE [LARGE SCALE GENOMIC DNA]</scope>
    <source>
        <strain evidence="13">YNYX2018</strain>
        <tissue evidence="13">Adults</tissue>
    </source>
</reference>
<keyword evidence="2" id="KW-0808">Transferase</keyword>
<keyword evidence="9 11" id="KW-0472">Membrane</keyword>
<dbReference type="SMART" id="SM00744">
    <property type="entry name" value="RINGv"/>
    <property type="match status" value="1"/>
</dbReference>
<dbReference type="GO" id="GO:0016020">
    <property type="term" value="C:membrane"/>
    <property type="evidence" value="ECO:0007669"/>
    <property type="project" value="UniProtKB-SubCell"/>
</dbReference>
<gene>
    <name evidence="13" type="ORF">HCN44_004679</name>
</gene>
<keyword evidence="8 11" id="KW-1133">Transmembrane helix</keyword>
<comment type="caution">
    <text evidence="13">The sequence shown here is derived from an EMBL/GenBank/DDBJ whole genome shotgun (WGS) entry which is preliminary data.</text>
</comment>
<dbReference type="AlphaFoldDB" id="A0A835CTB1"/>
<feature type="region of interest" description="Disordered" evidence="10">
    <location>
        <begin position="1"/>
        <end position="35"/>
    </location>
</feature>
<evidence type="ECO:0000256" key="5">
    <source>
        <dbReference type="ARBA" id="ARBA00022771"/>
    </source>
</evidence>